<dbReference type="EMBL" id="KZ293698">
    <property type="protein sequence ID" value="PBK84472.1"/>
    <property type="molecule type" value="Genomic_DNA"/>
</dbReference>
<dbReference type="Proteomes" id="UP000217790">
    <property type="component" value="Unassembled WGS sequence"/>
</dbReference>
<dbReference type="STRING" id="47427.A0A2H3CZ58"/>
<dbReference type="OMA" id="DIMWANS"/>
<dbReference type="OrthoDB" id="3041043at2759"/>
<sequence length="390" mass="44786">MVATLKCNPEVRNTTDCQNQQPDLMYSDITEQRVEDSKGDMINILPFPSPLPILFCSFLKGEKYGPALSLTERASRETVEEYRSSIYSISNLLTRWFSSDMFTCFKELQHQEGLVVAGSAALDFFSHTYYTDTCLDLYVTFTHWQPVALFLNDAGYSAITVNGASCDGVIPNVEALERLLDSHRMQKCQDTDWKQRSTEKSMCQSVCGIIVFLDKYQRNISLNLCVYSPFDAILSFHSTLVMNFISYSSAVSLYPRLTFEKGMATKSSPIHDQSIIEKYINRGWKFTNSAVDYDSIWPLRFVGDRRCWVIQFNEKEPMDIMWANSWRMGPTPKNRKFLGMVQMIRDIVATNLSNQDPSFTCQSVEIARLLAIPHSRSWRTVNQQWCGLIF</sequence>
<gene>
    <name evidence="1" type="ORF">ARMGADRAFT_1037186</name>
</gene>
<dbReference type="AlphaFoldDB" id="A0A2H3CZ58"/>
<protein>
    <submittedName>
        <fullName evidence="1">Uncharacterized protein</fullName>
    </submittedName>
</protein>
<name>A0A2H3CZ58_ARMGA</name>
<evidence type="ECO:0000313" key="1">
    <source>
        <dbReference type="EMBL" id="PBK84472.1"/>
    </source>
</evidence>
<proteinExistence type="predicted"/>
<accession>A0A2H3CZ58</accession>
<dbReference type="InParanoid" id="A0A2H3CZ58"/>
<evidence type="ECO:0000313" key="2">
    <source>
        <dbReference type="Proteomes" id="UP000217790"/>
    </source>
</evidence>
<organism evidence="1 2">
    <name type="scientific">Armillaria gallica</name>
    <name type="common">Bulbous honey fungus</name>
    <name type="synonym">Armillaria bulbosa</name>
    <dbReference type="NCBI Taxonomy" id="47427"/>
    <lineage>
        <taxon>Eukaryota</taxon>
        <taxon>Fungi</taxon>
        <taxon>Dikarya</taxon>
        <taxon>Basidiomycota</taxon>
        <taxon>Agaricomycotina</taxon>
        <taxon>Agaricomycetes</taxon>
        <taxon>Agaricomycetidae</taxon>
        <taxon>Agaricales</taxon>
        <taxon>Marasmiineae</taxon>
        <taxon>Physalacriaceae</taxon>
        <taxon>Armillaria</taxon>
    </lineage>
</organism>
<keyword evidence="2" id="KW-1185">Reference proteome</keyword>
<reference evidence="2" key="1">
    <citation type="journal article" date="2017" name="Nat. Ecol. Evol.">
        <title>Genome expansion and lineage-specific genetic innovations in the forest pathogenic fungi Armillaria.</title>
        <authorList>
            <person name="Sipos G."/>
            <person name="Prasanna A.N."/>
            <person name="Walter M.C."/>
            <person name="O'Connor E."/>
            <person name="Balint B."/>
            <person name="Krizsan K."/>
            <person name="Kiss B."/>
            <person name="Hess J."/>
            <person name="Varga T."/>
            <person name="Slot J."/>
            <person name="Riley R."/>
            <person name="Boka B."/>
            <person name="Rigling D."/>
            <person name="Barry K."/>
            <person name="Lee J."/>
            <person name="Mihaltcheva S."/>
            <person name="LaButti K."/>
            <person name="Lipzen A."/>
            <person name="Waldron R."/>
            <person name="Moloney N.M."/>
            <person name="Sperisen C."/>
            <person name="Kredics L."/>
            <person name="Vagvoelgyi C."/>
            <person name="Patrignani A."/>
            <person name="Fitzpatrick D."/>
            <person name="Nagy I."/>
            <person name="Doyle S."/>
            <person name="Anderson J.B."/>
            <person name="Grigoriev I.V."/>
            <person name="Gueldener U."/>
            <person name="Muensterkoetter M."/>
            <person name="Nagy L.G."/>
        </authorList>
    </citation>
    <scope>NUCLEOTIDE SEQUENCE [LARGE SCALE GENOMIC DNA]</scope>
    <source>
        <strain evidence="2">Ar21-2</strain>
    </source>
</reference>